<reference evidence="1" key="1">
    <citation type="submission" date="2020-04" db="EMBL/GenBank/DDBJ databases">
        <title>Global-level population genomics supports evidence of horizontal gene transfer on evolution of Rhizobia in Lentils.</title>
        <authorList>
            <person name="Gai Y."/>
            <person name="Cook D."/>
            <person name="Riely B."/>
        </authorList>
    </citation>
    <scope>NUCLEOTIDE SEQUENCE</scope>
    <source>
        <strain evidence="1">Derici101B</strain>
    </source>
</reference>
<proteinExistence type="predicted"/>
<gene>
    <name evidence="1" type="ORF">HFO42_09530</name>
</gene>
<sequence length="84" mass="9146">MRGAPASTSSTRSRARTSCIAADKPAKFPPMTTASNDMELSLDIELMTQHKLHDTPASSIMLLVLLQATCDNDPTNRQEENDAQ</sequence>
<protein>
    <submittedName>
        <fullName evidence="1">Uncharacterized protein</fullName>
    </submittedName>
</protein>
<dbReference type="AlphaFoldDB" id="A0AAJ1A6Y3"/>
<dbReference type="Proteomes" id="UP000825699">
    <property type="component" value="Unassembled WGS sequence"/>
</dbReference>
<name>A0AAJ1A6Y3_RHILE</name>
<accession>A0AAJ1A6Y3</accession>
<comment type="caution">
    <text evidence="1">The sequence shown here is derived from an EMBL/GenBank/DDBJ whole genome shotgun (WGS) entry which is preliminary data.</text>
</comment>
<dbReference type="EMBL" id="JAAXEP010000004">
    <property type="protein sequence ID" value="MBY5628356.1"/>
    <property type="molecule type" value="Genomic_DNA"/>
</dbReference>
<evidence type="ECO:0000313" key="2">
    <source>
        <dbReference type="Proteomes" id="UP000825699"/>
    </source>
</evidence>
<organism evidence="1 2">
    <name type="scientific">Rhizobium leguminosarum</name>
    <dbReference type="NCBI Taxonomy" id="384"/>
    <lineage>
        <taxon>Bacteria</taxon>
        <taxon>Pseudomonadati</taxon>
        <taxon>Pseudomonadota</taxon>
        <taxon>Alphaproteobacteria</taxon>
        <taxon>Hyphomicrobiales</taxon>
        <taxon>Rhizobiaceae</taxon>
        <taxon>Rhizobium/Agrobacterium group</taxon>
        <taxon>Rhizobium</taxon>
    </lineage>
</organism>
<evidence type="ECO:0000313" key="1">
    <source>
        <dbReference type="EMBL" id="MBY5628356.1"/>
    </source>
</evidence>
<dbReference type="RefSeq" id="WP_222260734.1">
    <property type="nucleotide sequence ID" value="NZ_JAAXEB010000006.1"/>
</dbReference>